<dbReference type="SUPFAM" id="SSF46785">
    <property type="entry name" value="Winged helix' DNA-binding domain"/>
    <property type="match status" value="1"/>
</dbReference>
<dbReference type="GO" id="GO:0003700">
    <property type="term" value="F:DNA-binding transcription factor activity"/>
    <property type="evidence" value="ECO:0007669"/>
    <property type="project" value="InterPro"/>
</dbReference>
<dbReference type="EMBL" id="JABEVU030000001">
    <property type="protein sequence ID" value="MDB0579906.1"/>
    <property type="molecule type" value="Genomic_DNA"/>
</dbReference>
<feature type="domain" description="HTH marR-type" evidence="4">
    <location>
        <begin position="10"/>
        <end position="142"/>
    </location>
</feature>
<dbReference type="PRINTS" id="PR00598">
    <property type="entry name" value="HTHMARR"/>
</dbReference>
<keyword evidence="3" id="KW-0804">Transcription</keyword>
<comment type="caution">
    <text evidence="5">The sequence shown here is derived from an EMBL/GenBank/DDBJ whole genome shotgun (WGS) entry which is preliminary data.</text>
</comment>
<evidence type="ECO:0000259" key="4">
    <source>
        <dbReference type="PROSITE" id="PS50995"/>
    </source>
</evidence>
<evidence type="ECO:0000313" key="5">
    <source>
        <dbReference type="EMBL" id="KIH71181.1"/>
    </source>
</evidence>
<organism evidence="5 7">
    <name type="scientific">Salinicoccus roseus</name>
    <dbReference type="NCBI Taxonomy" id="45670"/>
    <lineage>
        <taxon>Bacteria</taxon>
        <taxon>Bacillati</taxon>
        <taxon>Bacillota</taxon>
        <taxon>Bacilli</taxon>
        <taxon>Bacillales</taxon>
        <taxon>Staphylococcaceae</taxon>
        <taxon>Salinicoccus</taxon>
    </lineage>
</organism>
<dbReference type="EMBL" id="JXII01000003">
    <property type="protein sequence ID" value="KIH71181.1"/>
    <property type="molecule type" value="Genomic_DNA"/>
</dbReference>
<dbReference type="STRING" id="45670.SN16_03830"/>
<name>A0A0C2HNY6_9STAP</name>
<evidence type="ECO:0000313" key="6">
    <source>
        <dbReference type="EMBL" id="MDB0579906.1"/>
    </source>
</evidence>
<dbReference type="PROSITE" id="PS01117">
    <property type="entry name" value="HTH_MARR_1"/>
    <property type="match status" value="1"/>
</dbReference>
<reference evidence="6" key="3">
    <citation type="submission" date="2022-12" db="EMBL/GenBank/DDBJ databases">
        <title>Genome analysis and biological profiling of marine Salinicoccus roseus MOSEL-ME25.</title>
        <authorList>
            <person name="Mirza F.T."/>
            <person name="Xie Y."/>
            <person name="Shinwari Z.K."/>
        </authorList>
    </citation>
    <scope>NUCLEOTIDE SEQUENCE</scope>
    <source>
        <strain evidence="6">MOSEL-ME25</strain>
    </source>
</reference>
<dbReference type="AlphaFoldDB" id="A0A0C2HNY6"/>
<reference evidence="5 7" key="1">
    <citation type="submission" date="2015-01" db="EMBL/GenBank/DDBJ databases">
        <title>Genome sequences of high lactate-tolerant strain Salinicoccus roseus W12 with industrial interest.</title>
        <authorList>
            <person name="Wang H."/>
            <person name="Yu B."/>
        </authorList>
    </citation>
    <scope>NUCLEOTIDE SEQUENCE [LARGE SCALE GENOMIC DNA]</scope>
    <source>
        <strain evidence="5 7">W12</strain>
    </source>
</reference>
<dbReference type="OrthoDB" id="9799747at2"/>
<dbReference type="PANTHER" id="PTHR42756:SF1">
    <property type="entry name" value="TRANSCRIPTIONAL REPRESSOR OF EMRAB OPERON"/>
    <property type="match status" value="1"/>
</dbReference>
<dbReference type="InterPro" id="IPR036388">
    <property type="entry name" value="WH-like_DNA-bd_sf"/>
</dbReference>
<proteinExistence type="predicted"/>
<sequence length="146" mass="16576">MKASNNRELSLKLYVVLHHAFNAFQTEAFKDMRTHGLNPTAFAVLELLYSKGPQQVQHIGEKVLISSSSITYVVNNLEKEDYVKKEQYEADRRVSYVSLTGRGQSLMDKIFPEHAERLEQAADGLDPKEKAQLIELLKKLGKNVSI</sequence>
<dbReference type="PANTHER" id="PTHR42756">
    <property type="entry name" value="TRANSCRIPTIONAL REGULATOR, MARR"/>
    <property type="match status" value="1"/>
</dbReference>
<evidence type="ECO:0000256" key="1">
    <source>
        <dbReference type="ARBA" id="ARBA00023015"/>
    </source>
</evidence>
<dbReference type="Proteomes" id="UP000527860">
    <property type="component" value="Unassembled WGS sequence"/>
</dbReference>
<keyword evidence="1" id="KW-0805">Transcription regulation</keyword>
<dbReference type="Gene3D" id="1.10.10.10">
    <property type="entry name" value="Winged helix-like DNA-binding domain superfamily/Winged helix DNA-binding domain"/>
    <property type="match status" value="1"/>
</dbReference>
<dbReference type="InterPro" id="IPR036390">
    <property type="entry name" value="WH_DNA-bd_sf"/>
</dbReference>
<dbReference type="InterPro" id="IPR000835">
    <property type="entry name" value="HTH_MarR-typ"/>
</dbReference>
<reference evidence="6" key="2">
    <citation type="submission" date="2020-04" db="EMBL/GenBank/DDBJ databases">
        <authorList>
            <person name="Tanveer F."/>
            <person name="Xie Y."/>
            <person name="Shinwari Z.K."/>
        </authorList>
    </citation>
    <scope>NUCLEOTIDE SEQUENCE</scope>
    <source>
        <strain evidence="6">MOSEL-ME25</strain>
    </source>
</reference>
<keyword evidence="8" id="KW-1185">Reference proteome</keyword>
<dbReference type="GO" id="GO:0003677">
    <property type="term" value="F:DNA binding"/>
    <property type="evidence" value="ECO:0007669"/>
    <property type="project" value="UniProtKB-KW"/>
</dbReference>
<dbReference type="Pfam" id="PF01047">
    <property type="entry name" value="MarR"/>
    <property type="match status" value="1"/>
</dbReference>
<dbReference type="PROSITE" id="PS50995">
    <property type="entry name" value="HTH_MARR_2"/>
    <property type="match status" value="1"/>
</dbReference>
<evidence type="ECO:0000256" key="2">
    <source>
        <dbReference type="ARBA" id="ARBA00023125"/>
    </source>
</evidence>
<evidence type="ECO:0000256" key="3">
    <source>
        <dbReference type="ARBA" id="ARBA00023163"/>
    </source>
</evidence>
<dbReference type="GeneID" id="77844671"/>
<accession>A0A0C2HNY6</accession>
<dbReference type="SMART" id="SM00347">
    <property type="entry name" value="HTH_MARR"/>
    <property type="match status" value="1"/>
</dbReference>
<evidence type="ECO:0000313" key="7">
    <source>
        <dbReference type="Proteomes" id="UP000031546"/>
    </source>
</evidence>
<protein>
    <submittedName>
        <fullName evidence="5 6">Transcriptional regulator</fullName>
    </submittedName>
</protein>
<dbReference type="Proteomes" id="UP000031546">
    <property type="component" value="Unassembled WGS sequence"/>
</dbReference>
<dbReference type="InterPro" id="IPR023187">
    <property type="entry name" value="Tscrpt_reg_MarR-type_CS"/>
</dbReference>
<dbReference type="RefSeq" id="WP_040105305.1">
    <property type="nucleotide sequence ID" value="NZ_JABEVU030000001.1"/>
</dbReference>
<evidence type="ECO:0000313" key="8">
    <source>
        <dbReference type="Proteomes" id="UP000527860"/>
    </source>
</evidence>
<gene>
    <name evidence="6" type="ORF">F7P68_0005155</name>
    <name evidence="5" type="ORF">SN16_03830</name>
</gene>
<keyword evidence="2" id="KW-0238">DNA-binding</keyword>